<keyword evidence="8" id="KW-1185">Reference proteome</keyword>
<evidence type="ECO:0000256" key="4">
    <source>
        <dbReference type="ARBA" id="ARBA00022912"/>
    </source>
</evidence>
<gene>
    <name evidence="7" type="ORF">B4U80_00968</name>
</gene>
<dbReference type="EMBL" id="NCKV01004160">
    <property type="protein sequence ID" value="RWS25015.1"/>
    <property type="molecule type" value="Genomic_DNA"/>
</dbReference>
<dbReference type="InterPro" id="IPR000242">
    <property type="entry name" value="PTP_cat"/>
</dbReference>
<dbReference type="GO" id="GO:0004725">
    <property type="term" value="F:protein tyrosine phosphatase activity"/>
    <property type="evidence" value="ECO:0007669"/>
    <property type="project" value="UniProtKB-EC"/>
</dbReference>
<dbReference type="InterPro" id="IPR000387">
    <property type="entry name" value="Tyr_Pase_dom"/>
</dbReference>
<dbReference type="Gene3D" id="3.90.190.10">
    <property type="entry name" value="Protein tyrosine phosphatase superfamily"/>
    <property type="match status" value="1"/>
</dbReference>
<comment type="caution">
    <text evidence="7">The sequence shown here is derived from an EMBL/GenBank/DDBJ whole genome shotgun (WGS) entry which is preliminary data.</text>
</comment>
<evidence type="ECO:0000256" key="3">
    <source>
        <dbReference type="ARBA" id="ARBA00022801"/>
    </source>
</evidence>
<dbReference type="InterPro" id="IPR050348">
    <property type="entry name" value="Protein-Tyr_Phosphatase"/>
</dbReference>
<evidence type="ECO:0000256" key="2">
    <source>
        <dbReference type="ARBA" id="ARBA00013064"/>
    </source>
</evidence>
<dbReference type="AlphaFoldDB" id="A0A443SC75"/>
<dbReference type="PRINTS" id="PR00700">
    <property type="entry name" value="PRTYPHPHTASE"/>
</dbReference>
<dbReference type="PROSITE" id="PS50055">
    <property type="entry name" value="TYR_PHOSPHATASE_PTP"/>
    <property type="match status" value="1"/>
</dbReference>
<evidence type="ECO:0000256" key="1">
    <source>
        <dbReference type="ARBA" id="ARBA00009580"/>
    </source>
</evidence>
<comment type="similarity">
    <text evidence="1">Belongs to the protein-tyrosine phosphatase family.</text>
</comment>
<protein>
    <recommendedName>
        <fullName evidence="2">protein-tyrosine-phosphatase</fullName>
        <ecNumber evidence="2">3.1.3.48</ecNumber>
    </recommendedName>
</protein>
<proteinExistence type="inferred from homology"/>
<evidence type="ECO:0000259" key="6">
    <source>
        <dbReference type="PROSITE" id="PS50056"/>
    </source>
</evidence>
<keyword evidence="4" id="KW-0904">Protein phosphatase</keyword>
<dbReference type="InterPro" id="IPR029021">
    <property type="entry name" value="Prot-tyrosine_phosphatase-like"/>
</dbReference>
<dbReference type="CDD" id="cd00047">
    <property type="entry name" value="PTPc"/>
    <property type="match status" value="1"/>
</dbReference>
<feature type="domain" description="Tyrosine-protein phosphatase" evidence="5">
    <location>
        <begin position="61"/>
        <end position="318"/>
    </location>
</feature>
<name>A0A443SC75_9ACAR</name>
<accession>A0A443SC75</accession>
<sequence>MNIVFTSVIRKIGLTSYGGAIFSAEVDIKEPTIILKHYFQKITNEVKIEQLKNFVANEKGIKEEFDSLPCQKYHKCCVARKPENIDSKHRYYFSQAYDHNRVILKMMFSDEDSNDYIAASRVDSFLIPGRFIATQAPLPETFADFWKMIYDYNCSQIVTLNELFEDGLTKGHKYWPEEATSKQFGSILVKNNEIREGNDFTLNFYDLTGYKGTLKVEHYFYKEWPDHGVPNDPKSFLNLIKVVKQSPAHQTIKPVVVHCSAGAGRSCTFILIYNMIEMGEKCGNVDIYKYFLQLRTQRAYAVETLKQYNFVYECLIDYFSNN</sequence>
<keyword evidence="3" id="KW-0378">Hydrolase</keyword>
<dbReference type="SMART" id="SM00194">
    <property type="entry name" value="PTPc"/>
    <property type="match status" value="1"/>
</dbReference>
<keyword evidence="7" id="KW-0675">Receptor</keyword>
<dbReference type="InterPro" id="IPR003595">
    <property type="entry name" value="Tyr_Pase_cat"/>
</dbReference>
<dbReference type="STRING" id="299467.A0A443SC75"/>
<evidence type="ECO:0000313" key="7">
    <source>
        <dbReference type="EMBL" id="RWS25015.1"/>
    </source>
</evidence>
<feature type="domain" description="Tyrosine specific protein phosphatases" evidence="6">
    <location>
        <begin position="234"/>
        <end position="309"/>
    </location>
</feature>
<dbReference type="SUPFAM" id="SSF52799">
    <property type="entry name" value="(Phosphotyrosine protein) phosphatases II"/>
    <property type="match status" value="1"/>
</dbReference>
<reference evidence="7 8" key="1">
    <citation type="journal article" date="2018" name="Gigascience">
        <title>Genomes of trombidid mites reveal novel predicted allergens and laterally-transferred genes associated with secondary metabolism.</title>
        <authorList>
            <person name="Dong X."/>
            <person name="Chaisiri K."/>
            <person name="Xia D."/>
            <person name="Armstrong S.D."/>
            <person name="Fang Y."/>
            <person name="Donnelly M.J."/>
            <person name="Kadowaki T."/>
            <person name="McGarry J.W."/>
            <person name="Darby A.C."/>
            <person name="Makepeace B.L."/>
        </authorList>
    </citation>
    <scope>NUCLEOTIDE SEQUENCE [LARGE SCALE GENOMIC DNA]</scope>
    <source>
        <strain evidence="7">UoL-UT</strain>
    </source>
</reference>
<dbReference type="SMART" id="SM00404">
    <property type="entry name" value="PTPc_motif"/>
    <property type="match status" value="1"/>
</dbReference>
<dbReference type="EC" id="3.1.3.48" evidence="2"/>
<dbReference type="PANTHER" id="PTHR19134:SF562">
    <property type="entry name" value="PROTEIN-TYROSINE-PHOSPHATASE"/>
    <property type="match status" value="1"/>
</dbReference>
<organism evidence="7 8">
    <name type="scientific">Leptotrombidium deliense</name>
    <dbReference type="NCBI Taxonomy" id="299467"/>
    <lineage>
        <taxon>Eukaryota</taxon>
        <taxon>Metazoa</taxon>
        <taxon>Ecdysozoa</taxon>
        <taxon>Arthropoda</taxon>
        <taxon>Chelicerata</taxon>
        <taxon>Arachnida</taxon>
        <taxon>Acari</taxon>
        <taxon>Acariformes</taxon>
        <taxon>Trombidiformes</taxon>
        <taxon>Prostigmata</taxon>
        <taxon>Anystina</taxon>
        <taxon>Parasitengona</taxon>
        <taxon>Trombiculoidea</taxon>
        <taxon>Trombiculidae</taxon>
        <taxon>Leptotrombidium</taxon>
    </lineage>
</organism>
<dbReference type="PROSITE" id="PS50056">
    <property type="entry name" value="TYR_PHOSPHATASE_2"/>
    <property type="match status" value="1"/>
</dbReference>
<dbReference type="OrthoDB" id="6022401at2759"/>
<dbReference type="PANTHER" id="PTHR19134">
    <property type="entry name" value="RECEPTOR-TYPE TYROSINE-PROTEIN PHOSPHATASE"/>
    <property type="match status" value="1"/>
</dbReference>
<dbReference type="GO" id="GO:0048666">
    <property type="term" value="P:neuron development"/>
    <property type="evidence" value="ECO:0007669"/>
    <property type="project" value="UniProtKB-ARBA"/>
</dbReference>
<evidence type="ECO:0000259" key="5">
    <source>
        <dbReference type="PROSITE" id="PS50055"/>
    </source>
</evidence>
<dbReference type="Proteomes" id="UP000288716">
    <property type="component" value="Unassembled WGS sequence"/>
</dbReference>
<dbReference type="VEuPathDB" id="VectorBase:LDEU007025"/>
<evidence type="ECO:0000313" key="8">
    <source>
        <dbReference type="Proteomes" id="UP000288716"/>
    </source>
</evidence>
<dbReference type="Pfam" id="PF00102">
    <property type="entry name" value="Y_phosphatase"/>
    <property type="match status" value="1"/>
</dbReference>